<proteinExistence type="predicted"/>
<dbReference type="KEGG" id="mym:A176_006146"/>
<evidence type="ECO:0000313" key="2">
    <source>
        <dbReference type="Proteomes" id="UP000009026"/>
    </source>
</evidence>
<accession>A0A0H4X264</accession>
<keyword evidence="2" id="KW-1185">Reference proteome</keyword>
<dbReference type="Proteomes" id="UP000009026">
    <property type="component" value="Chromosome"/>
</dbReference>
<dbReference type="RefSeq" id="WP_002635589.1">
    <property type="nucleotide sequence ID" value="NZ_CP012109.1"/>
</dbReference>
<dbReference type="AlphaFoldDB" id="A0A0H4X264"/>
<protein>
    <recommendedName>
        <fullName evidence="3">Lipoprotein</fullName>
    </recommendedName>
</protein>
<dbReference type="PROSITE" id="PS51257">
    <property type="entry name" value="PROKAR_LIPOPROTEIN"/>
    <property type="match status" value="1"/>
</dbReference>
<name>A0A0H4X264_9BACT</name>
<evidence type="ECO:0008006" key="3">
    <source>
        <dbReference type="Google" id="ProtNLM"/>
    </source>
</evidence>
<gene>
    <name evidence="1" type="ORF">A176_006146</name>
</gene>
<dbReference type="EMBL" id="CP012109">
    <property type="protein sequence ID" value="AKQ69234.1"/>
    <property type="molecule type" value="Genomic_DNA"/>
</dbReference>
<sequence length="98" mass="10800">MISLKHAALFALTTGFIACGPMETQEQEQELPQAENALQTCERFEAVSHNSQEDACDMARIQGAEFCESRGGVSSYWPCLRSAFGPPWRGGLRVCCNQ</sequence>
<dbReference type="PATRIC" id="fig|1297742.4.peg.6238"/>
<organism evidence="1 2">
    <name type="scientific">Pseudomyxococcus hansupus</name>
    <dbReference type="NCBI Taxonomy" id="1297742"/>
    <lineage>
        <taxon>Bacteria</taxon>
        <taxon>Pseudomonadati</taxon>
        <taxon>Myxococcota</taxon>
        <taxon>Myxococcia</taxon>
        <taxon>Myxococcales</taxon>
        <taxon>Cystobacterineae</taxon>
        <taxon>Myxococcaceae</taxon>
        <taxon>Pseudomyxococcus</taxon>
    </lineage>
</organism>
<evidence type="ECO:0000313" key="1">
    <source>
        <dbReference type="EMBL" id="AKQ69234.1"/>
    </source>
</evidence>
<reference evidence="1 2" key="1">
    <citation type="journal article" date="2016" name="PLoS ONE">
        <title>Complete Genome Sequence and Comparative Genomics of a Novel Myxobacterium Myxococcus hansupus.</title>
        <authorList>
            <person name="Sharma G."/>
            <person name="Narwani T."/>
            <person name="Subramanian S."/>
        </authorList>
    </citation>
    <scope>NUCLEOTIDE SEQUENCE [LARGE SCALE GENOMIC DNA]</scope>
    <source>
        <strain evidence="2">mixupus</strain>
    </source>
</reference>